<feature type="binding site" evidence="17">
    <location>
        <position position="61"/>
    </location>
    <ligand>
        <name>[4Fe-4S] cluster</name>
        <dbReference type="ChEBI" id="CHEBI:49883"/>
        <note>4Fe-4S-S-AdoMet</note>
    </ligand>
</feature>
<dbReference type="Gene3D" id="1.10.10.920">
    <property type="match status" value="1"/>
</dbReference>
<comment type="caution">
    <text evidence="19">The sequence shown here is derived from an EMBL/GenBank/DDBJ whole genome shotgun (WGS) entry which is preliminary data.</text>
</comment>
<keyword evidence="6 15" id="KW-0963">Cytoplasm</keyword>
<dbReference type="Gene3D" id="3.80.30.20">
    <property type="entry name" value="tm_1862 like domain"/>
    <property type="match status" value="1"/>
</dbReference>
<dbReference type="PANTHER" id="PTHR13932:SF6">
    <property type="entry name" value="OXYGEN-INDEPENDENT COPROPORPHYRINOGEN III OXIDASE"/>
    <property type="match status" value="1"/>
</dbReference>
<dbReference type="CDD" id="cd01335">
    <property type="entry name" value="Radical_SAM"/>
    <property type="match status" value="1"/>
</dbReference>
<feature type="binding site" evidence="16">
    <location>
        <position position="325"/>
    </location>
    <ligand>
        <name>S-adenosyl-L-methionine</name>
        <dbReference type="ChEBI" id="CHEBI:59789"/>
        <label>1</label>
    </ligand>
</feature>
<dbReference type="GO" id="GO:0005737">
    <property type="term" value="C:cytoplasm"/>
    <property type="evidence" value="ECO:0007669"/>
    <property type="project" value="UniProtKB-SubCell"/>
</dbReference>
<dbReference type="Pfam" id="PF04055">
    <property type="entry name" value="Radical_SAM"/>
    <property type="match status" value="1"/>
</dbReference>
<feature type="binding site" evidence="16">
    <location>
        <position position="141"/>
    </location>
    <ligand>
        <name>S-adenosyl-L-methionine</name>
        <dbReference type="ChEBI" id="CHEBI:59789"/>
        <label>1</label>
    </ligand>
</feature>
<feature type="domain" description="Radical SAM core" evidence="18">
    <location>
        <begin position="42"/>
        <end position="279"/>
    </location>
</feature>
<feature type="binding site" evidence="16">
    <location>
        <position position="168"/>
    </location>
    <ligand>
        <name>S-adenosyl-L-methionine</name>
        <dbReference type="ChEBI" id="CHEBI:59789"/>
        <label>2</label>
    </ligand>
</feature>
<dbReference type="InterPro" id="IPR034505">
    <property type="entry name" value="Coproporphyrinogen-III_oxidase"/>
</dbReference>
<dbReference type="GO" id="GO:0004109">
    <property type="term" value="F:coproporphyrinogen oxidase activity"/>
    <property type="evidence" value="ECO:0007669"/>
    <property type="project" value="InterPro"/>
</dbReference>
<dbReference type="GO" id="GO:0006782">
    <property type="term" value="P:protoporphyrinogen IX biosynthetic process"/>
    <property type="evidence" value="ECO:0007669"/>
    <property type="project" value="TreeGrafter"/>
</dbReference>
<evidence type="ECO:0000259" key="18">
    <source>
        <dbReference type="PROSITE" id="PS51918"/>
    </source>
</evidence>
<comment type="catalytic activity">
    <reaction evidence="14 15">
        <text>coproporphyrinogen III + 2 S-adenosyl-L-methionine = protoporphyrinogen IX + 2 5'-deoxyadenosine + 2 L-methionine + 2 CO2</text>
        <dbReference type="Rhea" id="RHEA:15425"/>
        <dbReference type="ChEBI" id="CHEBI:16526"/>
        <dbReference type="ChEBI" id="CHEBI:17319"/>
        <dbReference type="ChEBI" id="CHEBI:57307"/>
        <dbReference type="ChEBI" id="CHEBI:57309"/>
        <dbReference type="ChEBI" id="CHEBI:57844"/>
        <dbReference type="ChEBI" id="CHEBI:59789"/>
        <dbReference type="EC" id="1.3.98.3"/>
    </reaction>
</comment>
<evidence type="ECO:0000256" key="5">
    <source>
        <dbReference type="ARBA" id="ARBA00022485"/>
    </source>
</evidence>
<evidence type="ECO:0000256" key="1">
    <source>
        <dbReference type="ARBA" id="ARBA00004496"/>
    </source>
</evidence>
<dbReference type="InterPro" id="IPR006638">
    <property type="entry name" value="Elp3/MiaA/NifB-like_rSAM"/>
</dbReference>
<gene>
    <name evidence="19" type="primary">hemN</name>
    <name evidence="19" type="ORF">PZ740_11980</name>
</gene>
<feature type="binding site" evidence="17">
    <location>
        <position position="64"/>
    </location>
    <ligand>
        <name>[4Fe-4S] cluster</name>
        <dbReference type="ChEBI" id="CHEBI:49883"/>
        <note>4Fe-4S-S-AdoMet</note>
    </ligand>
</feature>
<evidence type="ECO:0000256" key="7">
    <source>
        <dbReference type="ARBA" id="ARBA00022691"/>
    </source>
</evidence>
<comment type="pathway">
    <text evidence="2 15">Porphyrin-containing compound metabolism; protoporphyrin-IX biosynthesis; protoporphyrinogen-IX from coproporphyrinogen-III (AdoMet route): step 1/1.</text>
</comment>
<comment type="similarity">
    <text evidence="3 15">Belongs to the anaerobic coproporphyrinogen-III oxidase family.</text>
</comment>
<feature type="binding site" evidence="16">
    <location>
        <begin position="109"/>
        <end position="110"/>
    </location>
    <ligand>
        <name>S-adenosyl-L-methionine</name>
        <dbReference type="ChEBI" id="CHEBI:59789"/>
        <label>2</label>
    </ligand>
</feature>
<dbReference type="InterPro" id="IPR010723">
    <property type="entry name" value="HemN_C"/>
</dbReference>
<keyword evidence="20" id="KW-1185">Reference proteome</keyword>
<evidence type="ECO:0000256" key="11">
    <source>
        <dbReference type="ARBA" id="ARBA00023014"/>
    </source>
</evidence>
<dbReference type="AlphaFoldDB" id="A0AAP4D795"/>
<feature type="binding site" evidence="16">
    <location>
        <position position="180"/>
    </location>
    <ligand>
        <name>S-adenosyl-L-methionine</name>
        <dbReference type="ChEBI" id="CHEBI:59789"/>
        <label>2</label>
    </ligand>
</feature>
<evidence type="ECO:0000256" key="4">
    <source>
        <dbReference type="ARBA" id="ARBA00011245"/>
    </source>
</evidence>
<comment type="cofactor">
    <cofactor evidence="15 17">
        <name>[4Fe-4S] cluster</name>
        <dbReference type="ChEBI" id="CHEBI:49883"/>
    </cofactor>
    <text evidence="15 17">Binds 1 [4Fe-4S] cluster. The cluster is coordinated with 3 cysteines and an exchangeable S-adenosyl-L-methionine.</text>
</comment>
<comment type="subunit">
    <text evidence="4">Monomer.</text>
</comment>
<dbReference type="SFLD" id="SFLDG01082">
    <property type="entry name" value="B12-binding_domain_containing"/>
    <property type="match status" value="1"/>
</dbReference>
<evidence type="ECO:0000256" key="14">
    <source>
        <dbReference type="ARBA" id="ARBA00048321"/>
    </source>
</evidence>
<feature type="binding site" evidence="16">
    <location>
        <position position="239"/>
    </location>
    <ligand>
        <name>S-adenosyl-L-methionine</name>
        <dbReference type="ChEBI" id="CHEBI:59789"/>
        <label>2</label>
    </ligand>
</feature>
<dbReference type="InterPro" id="IPR023404">
    <property type="entry name" value="rSAM_horseshoe"/>
</dbReference>
<dbReference type="PIRSF" id="PIRSF000167">
    <property type="entry name" value="HemN"/>
    <property type="match status" value="1"/>
</dbReference>
<feature type="binding site" evidence="16">
    <location>
        <position position="108"/>
    </location>
    <ligand>
        <name>S-adenosyl-L-methionine</name>
        <dbReference type="ChEBI" id="CHEBI:59789"/>
        <label>1</label>
    </ligand>
</feature>
<dbReference type="Proteomes" id="UP001301140">
    <property type="component" value="Unassembled WGS sequence"/>
</dbReference>
<accession>A0AAP4D795</accession>
<dbReference type="NCBIfam" id="TIGR00538">
    <property type="entry name" value="hemN"/>
    <property type="match status" value="1"/>
</dbReference>
<evidence type="ECO:0000256" key="9">
    <source>
        <dbReference type="ARBA" id="ARBA00023002"/>
    </source>
</evidence>
<evidence type="ECO:0000313" key="19">
    <source>
        <dbReference type="EMBL" id="MDF1587096.1"/>
    </source>
</evidence>
<evidence type="ECO:0000256" key="15">
    <source>
        <dbReference type="PIRNR" id="PIRNR000167"/>
    </source>
</evidence>
<dbReference type="SFLD" id="SFLDS00029">
    <property type="entry name" value="Radical_SAM"/>
    <property type="match status" value="1"/>
</dbReference>
<dbReference type="InterPro" id="IPR004558">
    <property type="entry name" value="Coprogen_oxidase_HemN"/>
</dbReference>
<dbReference type="RefSeq" id="WP_327789519.1">
    <property type="nucleotide sequence ID" value="NZ_JARGEQ010000121.1"/>
</dbReference>
<evidence type="ECO:0000256" key="12">
    <source>
        <dbReference type="ARBA" id="ARBA00023244"/>
    </source>
</evidence>
<comment type="subcellular location">
    <subcellularLocation>
        <location evidence="1 15">Cytoplasm</location>
    </subcellularLocation>
</comment>
<evidence type="ECO:0000256" key="8">
    <source>
        <dbReference type="ARBA" id="ARBA00022723"/>
    </source>
</evidence>
<feature type="binding site" evidence="16">
    <location>
        <begin position="63"/>
        <end position="65"/>
    </location>
    <ligand>
        <name>S-adenosyl-L-methionine</name>
        <dbReference type="ChEBI" id="CHEBI:59789"/>
        <label>2</label>
    </ligand>
</feature>
<dbReference type="EMBL" id="JARGEQ010000121">
    <property type="protein sequence ID" value="MDF1587096.1"/>
    <property type="molecule type" value="Genomic_DNA"/>
</dbReference>
<keyword evidence="7 15" id="KW-0949">S-adenosyl-L-methionine</keyword>
<dbReference type="SUPFAM" id="SSF102114">
    <property type="entry name" value="Radical SAM enzymes"/>
    <property type="match status" value="1"/>
</dbReference>
<name>A0AAP4D795_9PROT</name>
<evidence type="ECO:0000256" key="6">
    <source>
        <dbReference type="ARBA" id="ARBA00022490"/>
    </source>
</evidence>
<dbReference type="EC" id="1.3.98.3" evidence="15"/>
<keyword evidence="11 15" id="KW-0411">Iron-sulfur</keyword>
<evidence type="ECO:0000256" key="13">
    <source>
        <dbReference type="ARBA" id="ARBA00024295"/>
    </source>
</evidence>
<keyword evidence="12 15" id="KW-0627">Porphyrin biosynthesis</keyword>
<keyword evidence="8 15" id="KW-0479">Metal-binding</keyword>
<keyword evidence="5 15" id="KW-0004">4Fe-4S</keyword>
<evidence type="ECO:0000256" key="17">
    <source>
        <dbReference type="PIRSR" id="PIRSR000167-2"/>
    </source>
</evidence>
<proteinExistence type="inferred from homology"/>
<evidence type="ECO:0000256" key="16">
    <source>
        <dbReference type="PIRSR" id="PIRSR000167-1"/>
    </source>
</evidence>
<comment type="function">
    <text evidence="13">Involved in the heme biosynthesis. Catalyzes the anaerobic oxidative decarboxylation of propionate groups of rings A and B of coproporphyrinogen III to yield the vinyl groups in protoporphyrinogen IX.</text>
</comment>
<evidence type="ECO:0000256" key="2">
    <source>
        <dbReference type="ARBA" id="ARBA00004785"/>
    </source>
</evidence>
<keyword evidence="9 15" id="KW-0560">Oxidoreductase</keyword>
<evidence type="ECO:0000256" key="3">
    <source>
        <dbReference type="ARBA" id="ARBA00005493"/>
    </source>
</evidence>
<dbReference type="PROSITE" id="PS51918">
    <property type="entry name" value="RADICAL_SAM"/>
    <property type="match status" value="1"/>
</dbReference>
<protein>
    <recommendedName>
        <fullName evidence="15">Coproporphyrinogen-III oxidase</fullName>
        <ecNumber evidence="15">1.3.98.3</ecNumber>
    </recommendedName>
</protein>
<dbReference type="GO" id="GO:0051989">
    <property type="term" value="F:coproporphyrinogen dehydrogenase activity"/>
    <property type="evidence" value="ECO:0007669"/>
    <property type="project" value="UniProtKB-EC"/>
</dbReference>
<dbReference type="PANTHER" id="PTHR13932">
    <property type="entry name" value="COPROPORPHYRINIGEN III OXIDASE"/>
    <property type="match status" value="1"/>
</dbReference>
<sequence length="450" mass="49093">MRPEILARYGDQRIPRYTSYPAATRFAGEVDPETCRRWLAGVPRGALASLYLHIPFCRSMCWYCGCHTTVTRREAPVSRYLEALRGEIRLVADALPHRLEAAHVHFGGGTPTILQPRDFEGLMPLLRQRFALRTDAEVAVEIDPRTLTADMVAALARAGVTRASLGVQSFDPAVQHAINRVQGFEETQAAVGRLRAAGIREISLDLLYGLPHQTVASCEETVARCLELRPDRLSVFGYAHVPGFKPHQRRIDATMLPGAAERHAQAEAIAAALVGAGYRRIGLDHYAAPGDAMARALDEGRLHRNFQGYTTDPADLLLGFGASAIGRLPQGYVQNATSPGAYGRLIAAGSLATVRGCDLSPEDRLRAELIERVMCEFRVDLAAVCRRHGRDAAELREEAAALARLEADGLVRRRGDLVEVEAAARPLVRAVAACFDAYLARSTARHAPAV</sequence>
<dbReference type="InterPro" id="IPR007197">
    <property type="entry name" value="rSAM"/>
</dbReference>
<feature type="binding site" evidence="16">
    <location>
        <position position="205"/>
    </location>
    <ligand>
        <name>S-adenosyl-L-methionine</name>
        <dbReference type="ChEBI" id="CHEBI:59789"/>
        <label>2</label>
    </ligand>
</feature>
<dbReference type="Pfam" id="PF06969">
    <property type="entry name" value="HemN_C"/>
    <property type="match status" value="1"/>
</dbReference>
<evidence type="ECO:0000256" key="10">
    <source>
        <dbReference type="ARBA" id="ARBA00023004"/>
    </source>
</evidence>
<feature type="binding site" evidence="16">
    <location>
        <position position="51"/>
    </location>
    <ligand>
        <name>S-adenosyl-L-methionine</name>
        <dbReference type="ChEBI" id="CHEBI:59789"/>
        <label>1</label>
    </ligand>
</feature>
<dbReference type="GO" id="GO:0046872">
    <property type="term" value="F:metal ion binding"/>
    <property type="evidence" value="ECO:0007669"/>
    <property type="project" value="UniProtKB-KW"/>
</dbReference>
<dbReference type="InterPro" id="IPR058240">
    <property type="entry name" value="rSAM_sf"/>
</dbReference>
<dbReference type="SMART" id="SM00729">
    <property type="entry name" value="Elp3"/>
    <property type="match status" value="1"/>
</dbReference>
<organism evidence="19 20">
    <name type="scientific">Marinimicrococcus flavescens</name>
    <dbReference type="NCBI Taxonomy" id="3031815"/>
    <lineage>
        <taxon>Bacteria</taxon>
        <taxon>Pseudomonadati</taxon>
        <taxon>Pseudomonadota</taxon>
        <taxon>Alphaproteobacteria</taxon>
        <taxon>Geminicoccales</taxon>
        <taxon>Geminicoccaceae</taxon>
        <taxon>Marinimicrococcus</taxon>
    </lineage>
</organism>
<feature type="binding site" evidence="17">
    <location>
        <position position="57"/>
    </location>
    <ligand>
        <name>[4Fe-4S] cluster</name>
        <dbReference type="ChEBI" id="CHEBI:49883"/>
        <note>4Fe-4S-S-AdoMet</note>
    </ligand>
</feature>
<reference evidence="19 20" key="1">
    <citation type="submission" date="2023-03" db="EMBL/GenBank/DDBJ databases">
        <title>YIM 152171 draft genome.</title>
        <authorList>
            <person name="Yang Z."/>
        </authorList>
    </citation>
    <scope>NUCLEOTIDE SEQUENCE [LARGE SCALE GENOMIC DNA]</scope>
    <source>
        <strain evidence="19 20">YIM 152171</strain>
    </source>
</reference>
<dbReference type="GO" id="GO:0051539">
    <property type="term" value="F:4 iron, 4 sulfur cluster binding"/>
    <property type="evidence" value="ECO:0007669"/>
    <property type="project" value="UniProtKB-KW"/>
</dbReference>
<keyword evidence="10 15" id="KW-0408">Iron</keyword>
<evidence type="ECO:0000313" key="20">
    <source>
        <dbReference type="Proteomes" id="UP001301140"/>
    </source>
</evidence>
<dbReference type="SFLD" id="SFLDG01065">
    <property type="entry name" value="anaerobic_coproporphyrinogen-I"/>
    <property type="match status" value="1"/>
</dbReference>